<dbReference type="AlphaFoldDB" id="A0A0F6TRB1"/>
<proteinExistence type="predicted"/>
<dbReference type="PANTHER" id="PTHR22642">
    <property type="entry name" value="IMIDAZOLONEPROPIONASE"/>
    <property type="match status" value="1"/>
</dbReference>
<dbReference type="PANTHER" id="PTHR22642:SF2">
    <property type="entry name" value="PROTEIN LONG AFTER FAR-RED 3"/>
    <property type="match status" value="1"/>
</dbReference>
<feature type="transmembrane region" description="Helical" evidence="1">
    <location>
        <begin position="39"/>
        <end position="57"/>
    </location>
</feature>
<keyword evidence="1" id="KW-0812">Transmembrane</keyword>
<keyword evidence="1" id="KW-1133">Transmembrane helix</keyword>
<evidence type="ECO:0000313" key="4">
    <source>
        <dbReference type="Proteomes" id="UP000034071"/>
    </source>
</evidence>
<dbReference type="PATRIC" id="fig|914150.5.peg.1582"/>
<evidence type="ECO:0000259" key="2">
    <source>
        <dbReference type="Pfam" id="PF07969"/>
    </source>
</evidence>
<dbReference type="Gene3D" id="3.10.310.70">
    <property type="match status" value="1"/>
</dbReference>
<protein>
    <submittedName>
        <fullName evidence="3">Amidohydrolase</fullName>
    </submittedName>
</protein>
<keyword evidence="1" id="KW-0472">Membrane</keyword>
<evidence type="ECO:0000313" key="3">
    <source>
        <dbReference type="EMBL" id="AKE52507.1"/>
    </source>
</evidence>
<dbReference type="EMBL" id="CP010975">
    <property type="protein sequence ID" value="AKE52507.1"/>
    <property type="molecule type" value="Genomic_DNA"/>
</dbReference>
<gene>
    <name evidence="3" type="ORF">TQ33_1561</name>
</gene>
<accession>A0A0F6TRB1</accession>
<keyword evidence="3" id="KW-0378">Hydrolase</keyword>
<feature type="domain" description="Amidohydrolase 3" evidence="2">
    <location>
        <begin position="110"/>
        <end position="585"/>
    </location>
</feature>
<dbReference type="STRING" id="914150.TQ33_1561"/>
<dbReference type="SUPFAM" id="SSF51338">
    <property type="entry name" value="Composite domain of metallo-dependent hydrolases"/>
    <property type="match status" value="1"/>
</dbReference>
<dbReference type="Gene3D" id="2.30.40.10">
    <property type="entry name" value="Urease, subunit C, domain 1"/>
    <property type="match status" value="1"/>
</dbReference>
<name>A0A0F6TRB1_9GAMM</name>
<dbReference type="CDD" id="cd01300">
    <property type="entry name" value="YtcJ_like"/>
    <property type="match status" value="1"/>
</dbReference>
<reference evidence="3 4" key="1">
    <citation type="submission" date="2015-02" db="EMBL/GenBank/DDBJ databases">
        <title>Complete genome sequence of Kangiella geojedonensis strain YCS-5T.</title>
        <authorList>
            <person name="Kim K.M."/>
        </authorList>
    </citation>
    <scope>NUCLEOTIDE SEQUENCE [LARGE SCALE GENOMIC DNA]</scope>
    <source>
        <strain evidence="3 4">YCS-5</strain>
    </source>
</reference>
<dbReference type="SUPFAM" id="SSF51556">
    <property type="entry name" value="Metallo-dependent hydrolases"/>
    <property type="match status" value="1"/>
</dbReference>
<dbReference type="KEGG" id="kge:TQ33_1561"/>
<keyword evidence="4" id="KW-1185">Reference proteome</keyword>
<dbReference type="InterPro" id="IPR011059">
    <property type="entry name" value="Metal-dep_hydrolase_composite"/>
</dbReference>
<sequence length="585" mass="64619">MKINGLYLNKVSGLGTFILPMTCIRVCQSIDKCLLHMKKTIQTFISLLLLGLLWVGSAKALPTLLHNVKGYTFADGELKQFNSILFEDGVILATGEQEELSKLHSFSISIDGKGKTLLPGLIDAHGHLLGLGLNLMRVNLRGIESEDETVKAVVSYAEKNPDTRWVLGRGWNQVLWLSKEFPTKSSLDKVIADRPIWLSRIDGHAGWANSKALKLAGIDKSTPDPEGGKIIRDENGEATGVLIDAAMSLVENKIPPLNKKERKTALKLAFDHLISLGITSVHDAGVDFETYKLMLELSDKNRIPLRVYAMLSGADPRLEAMLKFGRVNQPFLKIQSVKLYTDGALGSRGAALLEPYSDEPDNKGLLLTTADKLGQYLALITKYGFQTNIHAIGDAANHMVLEELSKLDEDRSAKKLRHRIEHAQVVVPEEIPMFAKLGVIASMQPTHATSDMNMAGDRLGEERLEGAYAWRTFLDNDVVIASGSDFPVEKANPFLGLHAAVTRQDSDNLPEDGWLPTQKLTVAEALKSFTIDAAYASFWENKIGSLEEGKQADFILIDKDIFTVSEDQIDDVQVLETWIEGKRVH</sequence>
<dbReference type="Pfam" id="PF07969">
    <property type="entry name" value="Amidohydro_3"/>
    <property type="match status" value="1"/>
</dbReference>
<dbReference type="GO" id="GO:0016810">
    <property type="term" value="F:hydrolase activity, acting on carbon-nitrogen (but not peptide) bonds"/>
    <property type="evidence" value="ECO:0007669"/>
    <property type="project" value="InterPro"/>
</dbReference>
<organism evidence="3 4">
    <name type="scientific">Kangiella geojedonensis</name>
    <dbReference type="NCBI Taxonomy" id="914150"/>
    <lineage>
        <taxon>Bacteria</taxon>
        <taxon>Pseudomonadati</taxon>
        <taxon>Pseudomonadota</taxon>
        <taxon>Gammaproteobacteria</taxon>
        <taxon>Kangiellales</taxon>
        <taxon>Kangiellaceae</taxon>
        <taxon>Kangiella</taxon>
    </lineage>
</organism>
<dbReference type="Proteomes" id="UP000034071">
    <property type="component" value="Chromosome"/>
</dbReference>
<evidence type="ECO:0000256" key="1">
    <source>
        <dbReference type="SAM" id="Phobius"/>
    </source>
</evidence>
<dbReference type="HOGENOM" id="CLU_009942_1_0_6"/>
<dbReference type="InterPro" id="IPR033932">
    <property type="entry name" value="YtcJ-like"/>
</dbReference>
<dbReference type="InterPro" id="IPR032466">
    <property type="entry name" value="Metal_Hydrolase"/>
</dbReference>
<dbReference type="Gene3D" id="3.20.20.140">
    <property type="entry name" value="Metal-dependent hydrolases"/>
    <property type="match status" value="1"/>
</dbReference>
<dbReference type="InterPro" id="IPR013108">
    <property type="entry name" value="Amidohydro_3"/>
</dbReference>